<dbReference type="GO" id="GO:0015031">
    <property type="term" value="P:protein transport"/>
    <property type="evidence" value="ECO:0007669"/>
    <property type="project" value="UniProtKB-KW"/>
</dbReference>
<sequence length="270" mass="29735">METTHALDELIFANRNQAYGAFALRRGYRGTINRALLVGSGIFLLGIGMPTVYRLFADKLPKDDQMIAVDMTPIQLQELKEEPIPIRAEEPLPQQATVRDLPPVVLPDEEVLEENLPPTIDELTEAKPGEQTVEGSGEVEEIIAPVESAAPTVQEKAVEVAPPKDDEPFLFVEQQPEFPGGMEALAKFLQKSLQYPGQAARSNISGRVFVSFIVGTDGTLTDVQVPRGIGFGCDEEAIRVVKSMPRWKPGKQSGRAVRVRYNLPIVFTLE</sequence>
<dbReference type="AlphaFoldDB" id="A0A1S2VNJ4"/>
<protein>
    <submittedName>
        <fullName evidence="12">Energy transducer TonB</fullName>
    </submittedName>
</protein>
<reference evidence="12 13" key="1">
    <citation type="submission" date="2016-10" db="EMBL/GenBank/DDBJ databases">
        <title>Arsenicibacter rosenii gen. nov., sp. nov., an efficient arsenic-methylating bacterium isolated from an arsenic-contaminated paddy soil.</title>
        <authorList>
            <person name="Huang K."/>
        </authorList>
    </citation>
    <scope>NUCLEOTIDE SEQUENCE [LARGE SCALE GENOMIC DNA]</scope>
    <source>
        <strain evidence="12 13">SM-1</strain>
    </source>
</reference>
<feature type="transmembrane region" description="Helical" evidence="10">
    <location>
        <begin position="35"/>
        <end position="56"/>
    </location>
</feature>
<dbReference type="Pfam" id="PF03544">
    <property type="entry name" value="TonB_C"/>
    <property type="match status" value="1"/>
</dbReference>
<dbReference type="PANTHER" id="PTHR33446">
    <property type="entry name" value="PROTEIN TONB-RELATED"/>
    <property type="match status" value="1"/>
</dbReference>
<evidence type="ECO:0000256" key="7">
    <source>
        <dbReference type="ARBA" id="ARBA00022927"/>
    </source>
</evidence>
<dbReference type="GO" id="GO:0098797">
    <property type="term" value="C:plasma membrane protein complex"/>
    <property type="evidence" value="ECO:0007669"/>
    <property type="project" value="TreeGrafter"/>
</dbReference>
<keyword evidence="13" id="KW-1185">Reference proteome</keyword>
<dbReference type="NCBIfam" id="TIGR01352">
    <property type="entry name" value="tonB_Cterm"/>
    <property type="match status" value="1"/>
</dbReference>
<dbReference type="InterPro" id="IPR037682">
    <property type="entry name" value="TonB_C"/>
</dbReference>
<evidence type="ECO:0000256" key="10">
    <source>
        <dbReference type="SAM" id="Phobius"/>
    </source>
</evidence>
<keyword evidence="3" id="KW-0813">Transport</keyword>
<keyword evidence="8 10" id="KW-1133">Transmembrane helix</keyword>
<feature type="domain" description="TonB C-terminal" evidence="11">
    <location>
        <begin position="180"/>
        <end position="270"/>
    </location>
</feature>
<dbReference type="RefSeq" id="WP_071502141.1">
    <property type="nucleotide sequence ID" value="NZ_MORL01000002.1"/>
</dbReference>
<dbReference type="InterPro" id="IPR006260">
    <property type="entry name" value="TonB/TolA_C"/>
</dbReference>
<comment type="similarity">
    <text evidence="2">Belongs to the TonB family.</text>
</comment>
<dbReference type="Gene3D" id="3.30.1150.10">
    <property type="match status" value="1"/>
</dbReference>
<keyword evidence="9 10" id="KW-0472">Membrane</keyword>
<keyword evidence="5" id="KW-0997">Cell inner membrane</keyword>
<dbReference type="PROSITE" id="PS52015">
    <property type="entry name" value="TONB_CTD"/>
    <property type="match status" value="1"/>
</dbReference>
<gene>
    <name evidence="12" type="ORF">BLX24_05840</name>
</gene>
<evidence type="ECO:0000256" key="2">
    <source>
        <dbReference type="ARBA" id="ARBA00006555"/>
    </source>
</evidence>
<proteinExistence type="inferred from homology"/>
<keyword evidence="4" id="KW-1003">Cell membrane</keyword>
<dbReference type="GO" id="GO:0031992">
    <property type="term" value="F:energy transducer activity"/>
    <property type="evidence" value="ECO:0007669"/>
    <property type="project" value="TreeGrafter"/>
</dbReference>
<dbReference type="OrthoDB" id="9812355at2"/>
<accession>A0A1S2VNJ4</accession>
<dbReference type="GO" id="GO:0055085">
    <property type="term" value="P:transmembrane transport"/>
    <property type="evidence" value="ECO:0007669"/>
    <property type="project" value="InterPro"/>
</dbReference>
<evidence type="ECO:0000256" key="4">
    <source>
        <dbReference type="ARBA" id="ARBA00022475"/>
    </source>
</evidence>
<name>A0A1S2VNJ4_9BACT</name>
<dbReference type="PANTHER" id="PTHR33446:SF2">
    <property type="entry name" value="PROTEIN TONB"/>
    <property type="match status" value="1"/>
</dbReference>
<comment type="subcellular location">
    <subcellularLocation>
        <location evidence="1">Cell inner membrane</location>
        <topology evidence="1">Single-pass membrane protein</topology>
        <orientation evidence="1">Periplasmic side</orientation>
    </subcellularLocation>
</comment>
<evidence type="ECO:0000256" key="3">
    <source>
        <dbReference type="ARBA" id="ARBA00022448"/>
    </source>
</evidence>
<comment type="caution">
    <text evidence="12">The sequence shown here is derived from an EMBL/GenBank/DDBJ whole genome shotgun (WGS) entry which is preliminary data.</text>
</comment>
<evidence type="ECO:0000256" key="8">
    <source>
        <dbReference type="ARBA" id="ARBA00022989"/>
    </source>
</evidence>
<evidence type="ECO:0000256" key="1">
    <source>
        <dbReference type="ARBA" id="ARBA00004383"/>
    </source>
</evidence>
<evidence type="ECO:0000256" key="9">
    <source>
        <dbReference type="ARBA" id="ARBA00023136"/>
    </source>
</evidence>
<evidence type="ECO:0000313" key="12">
    <source>
        <dbReference type="EMBL" id="OIN60347.1"/>
    </source>
</evidence>
<organism evidence="12 13">
    <name type="scientific">Arsenicibacter rosenii</name>
    <dbReference type="NCBI Taxonomy" id="1750698"/>
    <lineage>
        <taxon>Bacteria</taxon>
        <taxon>Pseudomonadati</taxon>
        <taxon>Bacteroidota</taxon>
        <taxon>Cytophagia</taxon>
        <taxon>Cytophagales</taxon>
        <taxon>Spirosomataceae</taxon>
        <taxon>Arsenicibacter</taxon>
    </lineage>
</organism>
<dbReference type="Proteomes" id="UP000181790">
    <property type="component" value="Unassembled WGS sequence"/>
</dbReference>
<evidence type="ECO:0000259" key="11">
    <source>
        <dbReference type="PROSITE" id="PS52015"/>
    </source>
</evidence>
<evidence type="ECO:0000256" key="5">
    <source>
        <dbReference type="ARBA" id="ARBA00022519"/>
    </source>
</evidence>
<evidence type="ECO:0000256" key="6">
    <source>
        <dbReference type="ARBA" id="ARBA00022692"/>
    </source>
</evidence>
<dbReference type="InterPro" id="IPR051045">
    <property type="entry name" value="TonB-dependent_transducer"/>
</dbReference>
<evidence type="ECO:0000313" key="13">
    <source>
        <dbReference type="Proteomes" id="UP000181790"/>
    </source>
</evidence>
<dbReference type="EMBL" id="MORL01000002">
    <property type="protein sequence ID" value="OIN60347.1"/>
    <property type="molecule type" value="Genomic_DNA"/>
</dbReference>
<dbReference type="SUPFAM" id="SSF74653">
    <property type="entry name" value="TolA/TonB C-terminal domain"/>
    <property type="match status" value="1"/>
</dbReference>
<keyword evidence="6 10" id="KW-0812">Transmembrane</keyword>
<keyword evidence="7" id="KW-0653">Protein transport</keyword>